<evidence type="ECO:0000256" key="5">
    <source>
        <dbReference type="ARBA" id="ARBA00030436"/>
    </source>
</evidence>
<accession>A0AA49X783</accession>
<evidence type="ECO:0000256" key="7">
    <source>
        <dbReference type="SAM" id="MobiDB-lite"/>
    </source>
</evidence>
<dbReference type="PROSITE" id="PS50525">
    <property type="entry name" value="RDRP_SSRNA_NEG_SEG"/>
    <property type="match status" value="1"/>
</dbReference>
<keyword evidence="9" id="KW-0696">RNA-directed RNA polymerase</keyword>
<dbReference type="InterPro" id="IPR007322">
    <property type="entry name" value="RNA_pol_bunyavir"/>
</dbReference>
<evidence type="ECO:0000256" key="2">
    <source>
        <dbReference type="ARBA" id="ARBA00018602"/>
    </source>
</evidence>
<dbReference type="Pfam" id="PF04196">
    <property type="entry name" value="Bunya_RdRp"/>
    <property type="match status" value="1"/>
</dbReference>
<keyword evidence="3" id="KW-0808">Transferase</keyword>
<evidence type="ECO:0000259" key="8">
    <source>
        <dbReference type="PROSITE" id="PS50525"/>
    </source>
</evidence>
<dbReference type="InterPro" id="IPR007099">
    <property type="entry name" value="RNA-dir_pol_NSvirus"/>
</dbReference>
<sequence>MDYNDILTIFYDTISELLDVGSNNEKDIFESLRLSYHTRHNFVHAVTSFMLTGTLKYAIEKRASYYFPTLHESVSKLTPDMILYFDRYMSHVTDLNKAVVVIVFDISVSSTSNLQSFSKENKYQELTNKITEVTGLPSSVYPIALNSNLTNLEVVFQKLCVDFEPGNNIEIPYSDIRLFFSALQNCQQKLKSMINNEELIEKYFKMEFGQEEIGKDDTFTENMYERINILYETYKNLTTRKNDSTAELLDELVKKMEIEESHNAQEKHQYERELFEKACNIFKEALDDPEILQKFKEKETITEKIKDSVEVLKVKSKSMQTKKIKPSHQLYTPLLFTPLETRPFMQTICDDGLLRLEQRQILDVLTAFNMITDNDNPALCFINNMFNTMKTVLTNEHKDINIKIFNENLYFDEDTDADLKKKYHNYREQCLKTNSPMKSFNTYLTTVLRISAPLDNDCRCYKQKMIKIPSDKHSDLSRKWWEKAHSGFRKDKKMRIKNEESSLNFDHSRHGERILNLFTQPTTFTLASDVEDVLKTTTTTDAPLLCNEKTNFINDYMPIWNEISYTVGFNYLYKQSQVAEQLMHFTQFSLPSNTYSFFTAGSPNLLYIVSNSYHNKGKDVGKAYMVCGFTDSKSWDNPFFGEVEFLPVKQGEKEYFLFYTNWRRTETFKLTFLKDQFYSIMSTAMNALLRHKKHILGYKRFRREHDYTHSLIKHHLSLKVMVGLTSNQRIAEMLADLRYAIMASFSEYSEVDKLIVDKFSPKYSTVMEAWIASRTENIWKQVHDFKDLGLKSTFFKQPVYINKKRKDDSIGGRFEIPSIWTGVIIEDLQDLLDDMFLYVHTLKEPSNIHHENVKAMRTIIEYQQKYDKLTKERKQGKYNTFLDFKEFILDDNPIGHYSDIVRISTKRTMQGLKAFDLNLHSKKHFFEPISQLTSTKAAIPEYEREIIPLAKLKTNKSKKKKVKNILEEREFITEYGKFKQSILRERERTSIKTSVTKESFLPATNRSKVHDCILDVLENNLDMSTVFDLAEWNIKSNSARVVSDICIKAQYGAKREFYVINVGAKSNARILENIFSEICKVIPNEMISVPGDKKMFMMQDFLNDCLATKKSNQRVFFVNGDCTKWSAAETMECFMSLISGLVGFLDITIIKYLLIVVDMWSNKEITVPQSILQNTFFTIDGLTDFLKKETLTFTSTQNFLQGMFNYMSSFKAVCSSNFTRDIWKQIYPESKLIMEHLEHSDDYSLIITTESLEELQKFRALHRMVMKTHGFNDSIKKTNTQQFLMEFISLVSLNGHMTYPHIKKLKECGMNLGCTGYRDDMDTAMSRVGEAVRVGSILSSCYFMEKMHLINLMKSYSVMKSQRNSIALTIEDHYKLPIEVYGIPDLHPIILFLSKGMANNYRLYHYGKKDKIKIKVKGRVIEVKLLEILKYLTKIELILSKNIDYTTINDFTEGLRLYHPHYSFDVENNLIKKIRSNVKIGFNDAMEFWDNHTSYNFIKPKNRSLLITWMRSMYFKNNFALAYSRNSRSQITLRLSTFTSKTCCILTPDLIEEQYRTGLTEWVFSVLEDVNENKDTFITDKLKRNVPDEITNAEILSVLERTVLNCDSTISTIYSFLENSFMFDIGSHDRSTVASLTPVKLNWLNLNNPPDALIQYIFNYDDFLRDKRKNKGLSSLESDKKIICESYAQELNENTPITTVKSVYTDIILSQPKRNLCMTYSTQILNIEDFLRVHLEFGSIYNKRRSVISSGATESINPHTGEVFYQKFRTFTRNEFRVLIDDMVLVYALTKMMYKIPDDVVKRIMMNLEIGSLQDFEHFGVREKLTSRKFIENYNLQEMKILNFTNSELKSFAFIRAYVTGDLNQLLEIINQDFIYTYQYLHVDPQLQDICKEIVEFEYQHQTFRAIRLKNPTENIIVLSDSPKKSTLTDAMLIARKLFNKIRLMDLERNFGTVPLRSMQEIENNQEDKEWFSTNRELIECMFEIHGIISTCEIDEKGFNRFKRIERNEDIMSIFKKDTKQLFYVSNHFTTSITGPREFVNRKLNINWETGVIMVGKRKLFNLPVLGSQQSNHTDINRDILLNGISLNWWLKASRIEKLIKRDKLPISKDDFELFTGVEILDNKKLLGIEINNAVHILDQLPSKMLKTLPEEMQNIIEERLYRPNHFIIGEDAQTIRKNMRKRHKEEITTKTKDIKQTDSNPKLNSSSKDDENEKENEEATFIPSSMDDELNDLLADFDMEMNFKPKEIDKPDNDQLTHQTMQFELSESESKNLEFERTQTYEEMMMELDEIDLDNIVFKQLDDTEMQEVEDEVIKQLDHESGSSNSDQLNRDIFLDFDEFQHFEAQNITENVIFSSSQSRTKTILESIGNPSTYIIKNNYIDGHTLDLIPTKEKLGLLFRLNEILQCVVGITDLELLLAITLAVEILKSITKNEEWLIKDDFVLRLDEKTNKLGIFLKYEGLLDSIQKQGLKEKGGYIKRQKIVKLDDGTKIRQSVRSFVTATLKQDEFEEYALIPLTESRLKELLDTCIEGFTIETFLNINILKNCYHRLFKEPFVRTGFALELLNELLF</sequence>
<evidence type="ECO:0000256" key="4">
    <source>
        <dbReference type="ARBA" id="ARBA00030285"/>
    </source>
</evidence>
<dbReference type="GO" id="GO:0003968">
    <property type="term" value="F:RNA-directed RNA polymerase activity"/>
    <property type="evidence" value="ECO:0007669"/>
    <property type="project" value="UniProtKB-KW"/>
</dbReference>
<reference evidence="9" key="1">
    <citation type="journal article" date="2023" name="Front. Cell. Infect. Microbiol.">
        <title>Virome Analysis of an Ectomycorrhizal Fungus Suillus luteus Revealing Potential Evolutionary Implications.</title>
        <authorList>
            <person name="Liu H."/>
            <person name="Zhang Y."/>
            <person name="Liu Y."/>
            <person name="Xiao J."/>
            <person name="Huang Z."/>
            <person name="Li Y."/>
            <person name="Li H."/>
            <person name="Li P."/>
        </authorList>
    </citation>
    <scope>NUCLEOTIDE SEQUENCE</scope>
    <source>
        <strain evidence="9">SlaBV2</strain>
    </source>
</reference>
<feature type="domain" description="RdRp catalytic" evidence="8">
    <location>
        <begin position="1092"/>
        <end position="1279"/>
    </location>
</feature>
<name>A0AA49X783_9VIRU</name>
<evidence type="ECO:0000256" key="6">
    <source>
        <dbReference type="ARBA" id="ARBA00031012"/>
    </source>
</evidence>
<organism evidence="9">
    <name type="scientific">Suillus luteus associated bunya-like virus 2</name>
    <dbReference type="NCBI Taxonomy" id="3067797"/>
    <lineage>
        <taxon>Viruses</taxon>
        <taxon>Riboviria</taxon>
        <taxon>Orthornavirae</taxon>
        <taxon>Negarnaviricota</taxon>
        <taxon>Polyploviricotina</taxon>
        <taxon>Ellioviricetes</taxon>
        <taxon>Bunyavirales</taxon>
    </lineage>
</organism>
<protein>
    <recommendedName>
        <fullName evidence="2">RNA-directed RNA polymerase L</fullName>
        <ecNumber evidence="1">2.7.7.48</ecNumber>
    </recommendedName>
    <alternativeName>
        <fullName evidence="4">Large structural protein</fullName>
    </alternativeName>
    <alternativeName>
        <fullName evidence="6">Replicase</fullName>
    </alternativeName>
    <alternativeName>
        <fullName evidence="5">Transcriptase</fullName>
    </alternativeName>
</protein>
<dbReference type="GO" id="GO:0039694">
    <property type="term" value="P:viral RNA genome replication"/>
    <property type="evidence" value="ECO:0007669"/>
    <property type="project" value="InterPro"/>
</dbReference>
<dbReference type="EMBL" id="OQ862565">
    <property type="protein sequence ID" value="WLK77441.1"/>
    <property type="molecule type" value="Genomic_RNA"/>
</dbReference>
<proteinExistence type="predicted"/>
<evidence type="ECO:0000256" key="3">
    <source>
        <dbReference type="ARBA" id="ARBA00022679"/>
    </source>
</evidence>
<dbReference type="GO" id="GO:0006351">
    <property type="term" value="P:DNA-templated transcription"/>
    <property type="evidence" value="ECO:0007669"/>
    <property type="project" value="InterPro"/>
</dbReference>
<dbReference type="EC" id="2.7.7.48" evidence="1"/>
<evidence type="ECO:0000313" key="9">
    <source>
        <dbReference type="EMBL" id="WLK77441.1"/>
    </source>
</evidence>
<keyword evidence="9" id="KW-0548">Nucleotidyltransferase</keyword>
<feature type="region of interest" description="Disordered" evidence="7">
    <location>
        <begin position="2180"/>
        <end position="2222"/>
    </location>
</feature>
<evidence type="ECO:0000256" key="1">
    <source>
        <dbReference type="ARBA" id="ARBA00012494"/>
    </source>
</evidence>
<feature type="compositionally biased region" description="Basic and acidic residues" evidence="7">
    <location>
        <begin position="2185"/>
        <end position="2197"/>
    </location>
</feature>